<dbReference type="GO" id="GO:0016740">
    <property type="term" value="F:transferase activity"/>
    <property type="evidence" value="ECO:0007669"/>
    <property type="project" value="UniProtKB-KW"/>
</dbReference>
<keyword evidence="5" id="KW-1185">Reference proteome</keyword>
<name>A0A239BZ32_9BACT</name>
<dbReference type="SUPFAM" id="SSF88713">
    <property type="entry name" value="Glycoside hydrolase/deacetylase"/>
    <property type="match status" value="1"/>
</dbReference>
<dbReference type="InterPro" id="IPR051398">
    <property type="entry name" value="Polysacch_Deacetylase"/>
</dbReference>
<dbReference type="SUPFAM" id="SSF53756">
    <property type="entry name" value="UDP-Glycosyltransferase/glycogen phosphorylase"/>
    <property type="match status" value="1"/>
</dbReference>
<feature type="domain" description="NodB homology" evidence="3">
    <location>
        <begin position="53"/>
        <end position="156"/>
    </location>
</feature>
<proteinExistence type="predicted"/>
<dbReference type="Pfam" id="PF13692">
    <property type="entry name" value="Glyco_trans_1_4"/>
    <property type="match status" value="1"/>
</dbReference>
<protein>
    <submittedName>
        <fullName evidence="4">Glycosyltransferase involved in cell wall bisynthesis</fullName>
    </submittedName>
</protein>
<keyword evidence="2" id="KW-0732">Signal</keyword>
<dbReference type="OrthoDB" id="9814639at2"/>
<evidence type="ECO:0000256" key="2">
    <source>
        <dbReference type="ARBA" id="ARBA00022729"/>
    </source>
</evidence>
<dbReference type="GO" id="GO:0016810">
    <property type="term" value="F:hydrolase activity, acting on carbon-nitrogen (but not peptide) bonds"/>
    <property type="evidence" value="ECO:0007669"/>
    <property type="project" value="InterPro"/>
</dbReference>
<organism evidence="4 5">
    <name type="scientific">Humidesulfovibrio mexicanus</name>
    <dbReference type="NCBI Taxonomy" id="147047"/>
    <lineage>
        <taxon>Bacteria</taxon>
        <taxon>Pseudomonadati</taxon>
        <taxon>Thermodesulfobacteriota</taxon>
        <taxon>Desulfovibrionia</taxon>
        <taxon>Desulfovibrionales</taxon>
        <taxon>Desulfovibrionaceae</taxon>
        <taxon>Humidesulfovibrio</taxon>
    </lineage>
</organism>
<dbReference type="InterPro" id="IPR002509">
    <property type="entry name" value="NODB_dom"/>
</dbReference>
<dbReference type="GO" id="GO:0005975">
    <property type="term" value="P:carbohydrate metabolic process"/>
    <property type="evidence" value="ECO:0007669"/>
    <property type="project" value="InterPro"/>
</dbReference>
<evidence type="ECO:0000256" key="1">
    <source>
        <dbReference type="ARBA" id="ARBA00004613"/>
    </source>
</evidence>
<dbReference type="Gene3D" id="3.20.20.370">
    <property type="entry name" value="Glycoside hydrolase/deacetylase"/>
    <property type="match status" value="1"/>
</dbReference>
<dbReference type="PANTHER" id="PTHR34216">
    <property type="match status" value="1"/>
</dbReference>
<accession>A0A239BZ32</accession>
<dbReference type="Proteomes" id="UP000198324">
    <property type="component" value="Unassembled WGS sequence"/>
</dbReference>
<comment type="subcellular location">
    <subcellularLocation>
        <location evidence="1">Secreted</location>
    </subcellularLocation>
</comment>
<dbReference type="Gene3D" id="3.40.50.2000">
    <property type="entry name" value="Glycogen Phosphorylase B"/>
    <property type="match status" value="2"/>
</dbReference>
<evidence type="ECO:0000313" key="4">
    <source>
        <dbReference type="EMBL" id="SNS12403.1"/>
    </source>
</evidence>
<dbReference type="PANTHER" id="PTHR34216:SF3">
    <property type="entry name" value="POLY-BETA-1,6-N-ACETYL-D-GLUCOSAMINE N-DEACETYLASE"/>
    <property type="match status" value="1"/>
</dbReference>
<dbReference type="RefSeq" id="WP_089275043.1">
    <property type="nucleotide sequence ID" value="NZ_FZOC01000006.1"/>
</dbReference>
<evidence type="ECO:0000259" key="3">
    <source>
        <dbReference type="Pfam" id="PF01522"/>
    </source>
</evidence>
<gene>
    <name evidence="4" type="ORF">SAMN04488503_2848</name>
</gene>
<dbReference type="Pfam" id="PF01522">
    <property type="entry name" value="Polysacc_deac_1"/>
    <property type="match status" value="1"/>
</dbReference>
<dbReference type="InterPro" id="IPR011330">
    <property type="entry name" value="Glyco_hydro/deAcase_b/a-brl"/>
</dbReference>
<dbReference type="CDD" id="cd10969">
    <property type="entry name" value="CE4_Ecf1_like_5s"/>
    <property type="match status" value="1"/>
</dbReference>
<reference evidence="4 5" key="1">
    <citation type="submission" date="2017-06" db="EMBL/GenBank/DDBJ databases">
        <authorList>
            <person name="Kim H.J."/>
            <person name="Triplett B.A."/>
        </authorList>
    </citation>
    <scope>NUCLEOTIDE SEQUENCE [LARGE SCALE GENOMIC DNA]</scope>
    <source>
        <strain evidence="4 5">DSM 13116</strain>
    </source>
</reference>
<dbReference type="GO" id="GO:0005576">
    <property type="term" value="C:extracellular region"/>
    <property type="evidence" value="ECO:0007669"/>
    <property type="project" value="UniProtKB-SubCell"/>
</dbReference>
<keyword evidence="4" id="KW-0808">Transferase</keyword>
<evidence type="ECO:0000313" key="5">
    <source>
        <dbReference type="Proteomes" id="UP000198324"/>
    </source>
</evidence>
<dbReference type="AlphaFoldDB" id="A0A239BZ32"/>
<dbReference type="EMBL" id="FZOC01000006">
    <property type="protein sequence ID" value="SNS12403.1"/>
    <property type="molecule type" value="Genomic_DNA"/>
</dbReference>
<sequence>MPTSIPVFCHHNVSEADGHTPRQFEEHLAAIRDAGFRTISTRELVAAMSGAVPMPKKACVLTFDDCHLSNWTVAAPLLAKYSMTATFFCVTDFIGQGDKRPQLPPEAGGPELFTAPESFRRVLDADDRTQFLNEAELRALIADYGFEVHGHSARHQGAFRDLRLIARLGDAHAHWSATGIYPKRLRRAPGARDLPLFSTGSAYAYNGYWPHLRPADDGLYFRRRSDAERRTFCLEDFGRCVARMREVNGGGPQYLCWPWGQYDELSLACAREAGFEAAFSLERSANAAGGDVMRIHRIGVGKTKDGAWMASRLRMYSGSVSARFFFKLLRKRPEVKSVLYMTDSEKLSGGSRQMLNNIVGMHESGLRVTAVIPPGSGFRAALGPLTSGANPVEIVEFDGFRNYVRAASFVARLARRVKADVVHTFHARAYKSAALAKLPLFGGARYRLFINRGVIFPPNAIFALYCLAAQGVTVNSQVCGEVLRKYLVPQKLLRLVYNSFLPEPDMNGGRLPPERAPREKRGCRVLYLGNEGPAKGFDVFLRMAAELARRGVRDLEFVGAGVRDMRAFEPLVTPPLASRLRLPGNLSHAEALAELLAADVLVLPSRQESLPNVLLEAFACSLPVVCTTVGGMPELVHDGVNGLLRPSEDVDGLADAVAQLAADPLLRQRMGRINRRLLARRLGNAAKTLTLLRVYSGEALYEPLDIKALADELAREEASGQPEESRP</sequence>
<dbReference type="CDD" id="cd03801">
    <property type="entry name" value="GT4_PimA-like"/>
    <property type="match status" value="1"/>
</dbReference>